<dbReference type="InterPro" id="IPR023090">
    <property type="entry name" value="UPF0702_alpha/beta_dom_sf"/>
</dbReference>
<keyword evidence="6 7" id="KW-0472">Membrane</keyword>
<evidence type="ECO:0000256" key="6">
    <source>
        <dbReference type="ARBA" id="ARBA00023136"/>
    </source>
</evidence>
<evidence type="ECO:0000256" key="4">
    <source>
        <dbReference type="ARBA" id="ARBA00022692"/>
    </source>
</evidence>
<protein>
    <recommendedName>
        <fullName evidence="12">DUF421 domain-containing protein</fullName>
    </recommendedName>
</protein>
<feature type="transmembrane region" description="Helical" evidence="7">
    <location>
        <begin position="12"/>
        <end position="30"/>
    </location>
</feature>
<dbReference type="GO" id="GO:0005886">
    <property type="term" value="C:plasma membrane"/>
    <property type="evidence" value="ECO:0007669"/>
    <property type="project" value="UniProtKB-SubCell"/>
</dbReference>
<dbReference type="PANTHER" id="PTHR34582">
    <property type="entry name" value="UPF0702 TRANSMEMBRANE PROTEIN YCAP"/>
    <property type="match status" value="1"/>
</dbReference>
<dbReference type="InterPro" id="IPR007353">
    <property type="entry name" value="DUF421"/>
</dbReference>
<dbReference type="Pfam" id="PF20730">
    <property type="entry name" value="YetF_N"/>
    <property type="match status" value="1"/>
</dbReference>
<organism evidence="10 11">
    <name type="scientific">Desulfovibrio fairfieldensis</name>
    <dbReference type="NCBI Taxonomy" id="44742"/>
    <lineage>
        <taxon>Bacteria</taxon>
        <taxon>Pseudomonadati</taxon>
        <taxon>Thermodesulfobacteriota</taxon>
        <taxon>Desulfovibrionia</taxon>
        <taxon>Desulfovibrionales</taxon>
        <taxon>Desulfovibrionaceae</taxon>
        <taxon>Desulfovibrio</taxon>
    </lineage>
</organism>
<feature type="transmembrane region" description="Helical" evidence="7">
    <location>
        <begin position="67"/>
        <end position="87"/>
    </location>
</feature>
<dbReference type="AlphaFoldDB" id="A0A120KMI6"/>
<evidence type="ECO:0000259" key="9">
    <source>
        <dbReference type="Pfam" id="PF20730"/>
    </source>
</evidence>
<keyword evidence="4 7" id="KW-0812">Transmembrane</keyword>
<evidence type="ECO:0000313" key="10">
    <source>
        <dbReference type="EMBL" id="AMD91071.1"/>
    </source>
</evidence>
<gene>
    <name evidence="10" type="ORF">AXF13_13590</name>
</gene>
<evidence type="ECO:0000256" key="1">
    <source>
        <dbReference type="ARBA" id="ARBA00004651"/>
    </source>
</evidence>
<sequence>MDQAIMDSLVVYGNIAVKLAVGLTAFILLLRTTNRGQLTQMTPVDLIGNFVLGGIIGGVIYNPDIHIIKFIIVLALWEILVISVNSLRMHTESGRKMIVGSPTPIVIKGEYLQDKFQQAGLDIADFATLARMQGIHSLHDIWNAQLEPNGQVTIQKKDEPKRAIILVSNGVIDENAMKLIEKDEEWLKQELNKNGCDSCKDIFFAEWNEDTDAEGKKFGNLYIITCEKKEGQ</sequence>
<dbReference type="RefSeq" id="WP_008682908.1">
    <property type="nucleotide sequence ID" value="NZ_CP014229.1"/>
</dbReference>
<comment type="subcellular location">
    <subcellularLocation>
        <location evidence="1">Cell membrane</location>
        <topology evidence="1">Multi-pass membrane protein</topology>
    </subcellularLocation>
</comment>
<dbReference type="Proteomes" id="UP000069241">
    <property type="component" value="Chromosome"/>
</dbReference>
<dbReference type="STRING" id="44742.AXF13_13590"/>
<comment type="similarity">
    <text evidence="2">Belongs to the UPF0702 family.</text>
</comment>
<dbReference type="Pfam" id="PF04239">
    <property type="entry name" value="DUF421"/>
    <property type="match status" value="1"/>
</dbReference>
<reference evidence="11" key="1">
    <citation type="submission" date="2016-02" db="EMBL/GenBank/DDBJ databases">
        <authorList>
            <person name="Holder M.E."/>
            <person name="Ajami N.J."/>
            <person name="Petrosino J.F."/>
        </authorList>
    </citation>
    <scope>NUCLEOTIDE SEQUENCE [LARGE SCALE GENOMIC DNA]</scope>
    <source>
        <strain evidence="11">CCUG 45958</strain>
    </source>
</reference>
<name>A0A120KMI6_9BACT</name>
<dbReference type="KEGG" id="dfi:AXF13_13590"/>
<keyword evidence="5 7" id="KW-1133">Transmembrane helix</keyword>
<proteinExistence type="inferred from homology"/>
<evidence type="ECO:0000259" key="8">
    <source>
        <dbReference type="Pfam" id="PF04239"/>
    </source>
</evidence>
<feature type="domain" description="YetF-like N-terminal transmembrane" evidence="9">
    <location>
        <begin position="13"/>
        <end position="86"/>
    </location>
</feature>
<evidence type="ECO:0000256" key="2">
    <source>
        <dbReference type="ARBA" id="ARBA00006448"/>
    </source>
</evidence>
<feature type="domain" description="YetF C-terminal" evidence="8">
    <location>
        <begin position="91"/>
        <end position="208"/>
    </location>
</feature>
<dbReference type="InterPro" id="IPR048454">
    <property type="entry name" value="YetF_N"/>
</dbReference>
<keyword evidence="3" id="KW-1003">Cell membrane</keyword>
<dbReference type="Gene3D" id="3.30.240.20">
    <property type="entry name" value="bsu07140 like domains"/>
    <property type="match status" value="2"/>
</dbReference>
<evidence type="ECO:0000256" key="5">
    <source>
        <dbReference type="ARBA" id="ARBA00022989"/>
    </source>
</evidence>
<evidence type="ECO:0000256" key="3">
    <source>
        <dbReference type="ARBA" id="ARBA00022475"/>
    </source>
</evidence>
<evidence type="ECO:0008006" key="12">
    <source>
        <dbReference type="Google" id="ProtNLM"/>
    </source>
</evidence>
<dbReference type="EMBL" id="CP014229">
    <property type="protein sequence ID" value="AMD91071.1"/>
    <property type="molecule type" value="Genomic_DNA"/>
</dbReference>
<accession>A0A120KMI6</accession>
<evidence type="ECO:0000313" key="11">
    <source>
        <dbReference type="Proteomes" id="UP000069241"/>
    </source>
</evidence>
<keyword evidence="11" id="KW-1185">Reference proteome</keyword>
<feature type="transmembrane region" description="Helical" evidence="7">
    <location>
        <begin position="42"/>
        <end position="61"/>
    </location>
</feature>
<dbReference type="PANTHER" id="PTHR34582:SF6">
    <property type="entry name" value="UPF0702 TRANSMEMBRANE PROTEIN YCAP"/>
    <property type="match status" value="1"/>
</dbReference>
<evidence type="ECO:0000256" key="7">
    <source>
        <dbReference type="SAM" id="Phobius"/>
    </source>
</evidence>